<sequence>MGWSAGAAPSQSPDRTEAAMAWTASSARALSACPPSTPATVRSESSSPTMSVPTPGSLGTAGIHSHFPPPRLPSEQIGTDLSLCEPPAARVCDVNVQQHLERGTIVHLVHMEHASLPESLASQQRSLHRQQQYQQHQQSQQEQQRRRQDLFEMVPLTSNTPASCSSSASSSASSLSLDDLDQGSNCGASLEAKAHAPRSPILPVRVDLVNVGYSTEQTRARQAPILRDVNACFQPGHLVAVMGPSGSGKSTLLRLVQGDHRYLRRIQGQVLANGTPVKAIHRAWRYLCSLVPQEDVLLGSFTVRETMRFSTQLRLPHDRPAEEKEAVVRDVLEDLGIMECQDVLVKDISGGQRRRVSVGLELLVNPSVLLLDEPTSGLDSKTAEDICALLKALAKPGRVVMCSIHQPSFKIFSSFSKLCFLVKGSLAYAGSVPDVMPYFAARGFRVPTYDSPADYYMRVMQTEGPALIAAWADAAPLREPPSPPHVADAADTASASAESDCIPSIRTAISTPFAALATDGGEAGASVKDPPSLVAWDPTGSWLRSADAQDGRRAAHVSNWQQYWVLLRRFWEDSYKDKGKMMSGVAMEGSIGLLVGLVWFQQDIHEKGSVFPIMGVFIMLTTIAIFDNCVSVGLKFPLTRALHFREFSNGYYRLLPYYLATVTSSLILASIYQLLQALLVFFLVGLHFTVGKFLVYLFVLALAASMGAFLGFIVGTYTSDLKRTQEVLTPLLMPMIIFSGYMLPLPQIPSYLRFMYYSSFYQYVFSSLAINHFSGLEFTDCSPLNSFCLSKGDQYLALVGLAPSMLARNLVICVGFLLLLIGLGFMGLRRVSL</sequence>
<dbReference type="InterPro" id="IPR027417">
    <property type="entry name" value="P-loop_NTPase"/>
</dbReference>
<dbReference type="Pfam" id="PF19055">
    <property type="entry name" value="ABC2_membrane_7"/>
    <property type="match status" value="1"/>
</dbReference>
<evidence type="ECO:0000256" key="4">
    <source>
        <dbReference type="ARBA" id="ARBA00022741"/>
    </source>
</evidence>
<feature type="region of interest" description="Disordered" evidence="8">
    <location>
        <begin position="1"/>
        <end position="20"/>
    </location>
</feature>
<feature type="compositionally biased region" description="Low complexity" evidence="8">
    <location>
        <begin position="162"/>
        <end position="177"/>
    </location>
</feature>
<dbReference type="SMART" id="SM00382">
    <property type="entry name" value="AAA"/>
    <property type="match status" value="1"/>
</dbReference>
<comment type="caution">
    <text evidence="11">The sequence shown here is derived from an EMBL/GenBank/DDBJ whole genome shotgun (WGS) entry which is preliminary data.</text>
</comment>
<dbReference type="InterPro" id="IPR043926">
    <property type="entry name" value="ABCG_dom"/>
</dbReference>
<dbReference type="GO" id="GO:0140359">
    <property type="term" value="F:ABC-type transporter activity"/>
    <property type="evidence" value="ECO:0007669"/>
    <property type="project" value="InterPro"/>
</dbReference>
<proteinExistence type="predicted"/>
<evidence type="ECO:0000256" key="2">
    <source>
        <dbReference type="ARBA" id="ARBA00022448"/>
    </source>
</evidence>
<feature type="transmembrane region" description="Helical" evidence="9">
    <location>
        <begin position="727"/>
        <end position="745"/>
    </location>
</feature>
<keyword evidence="7 9" id="KW-0472">Membrane</keyword>
<feature type="transmembrane region" description="Helical" evidence="9">
    <location>
        <begin position="655"/>
        <end position="688"/>
    </location>
</feature>
<dbReference type="PANTHER" id="PTHR48041:SF139">
    <property type="entry name" value="PROTEIN SCARLET"/>
    <property type="match status" value="1"/>
</dbReference>
<evidence type="ECO:0000313" key="11">
    <source>
        <dbReference type="EMBL" id="TFJ84490.1"/>
    </source>
</evidence>
<dbReference type="InterPro" id="IPR003593">
    <property type="entry name" value="AAA+_ATPase"/>
</dbReference>
<dbReference type="InterPro" id="IPR013525">
    <property type="entry name" value="ABC2_TM"/>
</dbReference>
<keyword evidence="6 9" id="KW-1133">Transmembrane helix</keyword>
<gene>
    <name evidence="11" type="ORF">NSK_004475</name>
</gene>
<evidence type="ECO:0000259" key="10">
    <source>
        <dbReference type="PROSITE" id="PS50893"/>
    </source>
</evidence>
<dbReference type="PROSITE" id="PS50893">
    <property type="entry name" value="ABC_TRANSPORTER_2"/>
    <property type="match status" value="1"/>
</dbReference>
<evidence type="ECO:0000256" key="9">
    <source>
        <dbReference type="SAM" id="Phobius"/>
    </source>
</evidence>
<dbReference type="CDD" id="cd03213">
    <property type="entry name" value="ABCG_EPDR"/>
    <property type="match status" value="1"/>
</dbReference>
<dbReference type="Pfam" id="PF00005">
    <property type="entry name" value="ABC_tran"/>
    <property type="match status" value="1"/>
</dbReference>
<feature type="transmembrane region" description="Helical" evidence="9">
    <location>
        <begin position="694"/>
        <end position="715"/>
    </location>
</feature>
<dbReference type="SUPFAM" id="SSF52540">
    <property type="entry name" value="P-loop containing nucleoside triphosphate hydrolases"/>
    <property type="match status" value="1"/>
</dbReference>
<keyword evidence="4" id="KW-0547">Nucleotide-binding</keyword>
<keyword evidence="5" id="KW-0067">ATP-binding</keyword>
<name>A0A4D9CZ68_9STRA</name>
<dbReference type="InterPro" id="IPR017871">
    <property type="entry name" value="ABC_transporter-like_CS"/>
</dbReference>
<accession>A0A4D9CZ68</accession>
<dbReference type="Proteomes" id="UP000355283">
    <property type="component" value="Unassembled WGS sequence"/>
</dbReference>
<feature type="domain" description="ABC transporter" evidence="10">
    <location>
        <begin position="206"/>
        <end position="448"/>
    </location>
</feature>
<dbReference type="OrthoDB" id="194907at2759"/>
<dbReference type="InterPro" id="IPR003439">
    <property type="entry name" value="ABC_transporter-like_ATP-bd"/>
</dbReference>
<feature type="compositionally biased region" description="Polar residues" evidence="8">
    <location>
        <begin position="38"/>
        <end position="53"/>
    </location>
</feature>
<keyword evidence="12" id="KW-1185">Reference proteome</keyword>
<evidence type="ECO:0000256" key="7">
    <source>
        <dbReference type="ARBA" id="ARBA00023136"/>
    </source>
</evidence>
<keyword evidence="2" id="KW-0813">Transport</keyword>
<evidence type="ECO:0000256" key="6">
    <source>
        <dbReference type="ARBA" id="ARBA00022989"/>
    </source>
</evidence>
<dbReference type="GO" id="GO:0005524">
    <property type="term" value="F:ATP binding"/>
    <property type="evidence" value="ECO:0007669"/>
    <property type="project" value="UniProtKB-KW"/>
</dbReference>
<dbReference type="EMBL" id="SDOX01000019">
    <property type="protein sequence ID" value="TFJ84490.1"/>
    <property type="molecule type" value="Genomic_DNA"/>
</dbReference>
<dbReference type="AlphaFoldDB" id="A0A4D9CZ68"/>
<dbReference type="GO" id="GO:0016020">
    <property type="term" value="C:membrane"/>
    <property type="evidence" value="ECO:0007669"/>
    <property type="project" value="UniProtKB-SubCell"/>
</dbReference>
<feature type="region of interest" description="Disordered" evidence="8">
    <location>
        <begin position="120"/>
        <end position="178"/>
    </location>
</feature>
<feature type="transmembrane region" description="Helical" evidence="9">
    <location>
        <begin position="806"/>
        <end position="828"/>
    </location>
</feature>
<comment type="subcellular location">
    <subcellularLocation>
        <location evidence="1">Membrane</location>
        <topology evidence="1">Multi-pass membrane protein</topology>
    </subcellularLocation>
</comment>
<dbReference type="GO" id="GO:0016887">
    <property type="term" value="F:ATP hydrolysis activity"/>
    <property type="evidence" value="ECO:0007669"/>
    <property type="project" value="InterPro"/>
</dbReference>
<evidence type="ECO:0000256" key="1">
    <source>
        <dbReference type="ARBA" id="ARBA00004141"/>
    </source>
</evidence>
<feature type="region of interest" description="Disordered" evidence="8">
    <location>
        <begin position="29"/>
        <end position="53"/>
    </location>
</feature>
<dbReference type="PANTHER" id="PTHR48041">
    <property type="entry name" value="ABC TRANSPORTER G FAMILY MEMBER 28"/>
    <property type="match status" value="1"/>
</dbReference>
<feature type="compositionally biased region" description="Low complexity" evidence="8">
    <location>
        <begin position="122"/>
        <end position="142"/>
    </location>
</feature>
<evidence type="ECO:0000313" key="12">
    <source>
        <dbReference type="Proteomes" id="UP000355283"/>
    </source>
</evidence>
<protein>
    <recommendedName>
        <fullName evidence="10">ABC transporter domain-containing protein</fullName>
    </recommendedName>
</protein>
<keyword evidence="3 9" id="KW-0812">Transmembrane</keyword>
<dbReference type="Gene3D" id="3.40.50.300">
    <property type="entry name" value="P-loop containing nucleotide triphosphate hydrolases"/>
    <property type="match status" value="1"/>
</dbReference>
<feature type="transmembrane region" description="Helical" evidence="9">
    <location>
        <begin position="613"/>
        <end position="634"/>
    </location>
</feature>
<evidence type="ECO:0000256" key="8">
    <source>
        <dbReference type="SAM" id="MobiDB-lite"/>
    </source>
</evidence>
<organism evidence="11 12">
    <name type="scientific">Nannochloropsis salina CCMP1776</name>
    <dbReference type="NCBI Taxonomy" id="1027361"/>
    <lineage>
        <taxon>Eukaryota</taxon>
        <taxon>Sar</taxon>
        <taxon>Stramenopiles</taxon>
        <taxon>Ochrophyta</taxon>
        <taxon>Eustigmatophyceae</taxon>
        <taxon>Eustigmatales</taxon>
        <taxon>Monodopsidaceae</taxon>
        <taxon>Microchloropsis</taxon>
        <taxon>Microchloropsis salina</taxon>
    </lineage>
</organism>
<dbReference type="InterPro" id="IPR050352">
    <property type="entry name" value="ABCG_transporters"/>
</dbReference>
<evidence type="ECO:0000256" key="3">
    <source>
        <dbReference type="ARBA" id="ARBA00022692"/>
    </source>
</evidence>
<dbReference type="PROSITE" id="PS00211">
    <property type="entry name" value="ABC_TRANSPORTER_1"/>
    <property type="match status" value="1"/>
</dbReference>
<dbReference type="Pfam" id="PF01061">
    <property type="entry name" value="ABC2_membrane"/>
    <property type="match status" value="1"/>
</dbReference>
<reference evidence="11 12" key="1">
    <citation type="submission" date="2019-01" db="EMBL/GenBank/DDBJ databases">
        <title>Nuclear Genome Assembly of the Microalgal Biofuel strain Nannochloropsis salina CCMP1776.</title>
        <authorList>
            <person name="Hovde B."/>
        </authorList>
    </citation>
    <scope>NUCLEOTIDE SEQUENCE [LARGE SCALE GENOMIC DNA]</scope>
    <source>
        <strain evidence="11 12">CCMP1776</strain>
    </source>
</reference>
<evidence type="ECO:0000256" key="5">
    <source>
        <dbReference type="ARBA" id="ARBA00022840"/>
    </source>
</evidence>